<accession>A0A4Q6XT06</accession>
<dbReference type="OrthoDB" id="9768177at2"/>
<keyword evidence="5" id="KW-1185">Reference proteome</keyword>
<dbReference type="PANTHER" id="PTHR30069">
    <property type="entry name" value="TONB-DEPENDENT OUTER MEMBRANE RECEPTOR"/>
    <property type="match status" value="1"/>
</dbReference>
<dbReference type="InterPro" id="IPR023997">
    <property type="entry name" value="TonB-dep_OMP_SusC/RagA_CS"/>
</dbReference>
<protein>
    <submittedName>
        <fullName evidence="4">TonB-dependent receptor</fullName>
    </submittedName>
</protein>
<dbReference type="Gene3D" id="2.60.40.1120">
    <property type="entry name" value="Carboxypeptidase-like, regulatory domain"/>
    <property type="match status" value="1"/>
</dbReference>
<dbReference type="Pfam" id="PF07715">
    <property type="entry name" value="Plug"/>
    <property type="match status" value="1"/>
</dbReference>
<dbReference type="Proteomes" id="UP000292855">
    <property type="component" value="Unassembled WGS sequence"/>
</dbReference>
<gene>
    <name evidence="4" type="ORF">EWE74_12245</name>
</gene>
<dbReference type="InterPro" id="IPR039426">
    <property type="entry name" value="TonB-dep_rcpt-like"/>
</dbReference>
<comment type="subcellular location">
    <subcellularLocation>
        <location evidence="2">Cell outer membrane</location>
        <topology evidence="2">Multi-pass membrane protein</topology>
    </subcellularLocation>
</comment>
<dbReference type="Gene3D" id="2.170.130.10">
    <property type="entry name" value="TonB-dependent receptor, plug domain"/>
    <property type="match status" value="1"/>
</dbReference>
<evidence type="ECO:0000259" key="3">
    <source>
        <dbReference type="Pfam" id="PF07715"/>
    </source>
</evidence>
<dbReference type="RefSeq" id="WP_130141817.1">
    <property type="nucleotide sequence ID" value="NZ_SGIT01000002.1"/>
</dbReference>
<comment type="similarity">
    <text evidence="2">Belongs to the TonB-dependent receptor family.</text>
</comment>
<dbReference type="InterPro" id="IPR023996">
    <property type="entry name" value="TonB-dep_OMP_SusC/RagA"/>
</dbReference>
<reference evidence="4 5" key="1">
    <citation type="submission" date="2019-02" db="EMBL/GenBank/DDBJ databases">
        <authorList>
            <person name="Li Y."/>
        </authorList>
    </citation>
    <scope>NUCLEOTIDE SEQUENCE [LARGE SCALE GENOMIC DNA]</scope>
    <source>
        <strain evidence="4 5">30C10-4-7</strain>
    </source>
</reference>
<dbReference type="NCBIfam" id="TIGR04056">
    <property type="entry name" value="OMP_RagA_SusC"/>
    <property type="match status" value="1"/>
</dbReference>
<dbReference type="InterPro" id="IPR037066">
    <property type="entry name" value="Plug_dom_sf"/>
</dbReference>
<dbReference type="GO" id="GO:0009279">
    <property type="term" value="C:cell outer membrane"/>
    <property type="evidence" value="ECO:0007669"/>
    <property type="project" value="UniProtKB-SubCell"/>
</dbReference>
<keyword evidence="1" id="KW-0732">Signal</keyword>
<evidence type="ECO:0000313" key="5">
    <source>
        <dbReference type="Proteomes" id="UP000292855"/>
    </source>
</evidence>
<dbReference type="InterPro" id="IPR012910">
    <property type="entry name" value="Plug_dom"/>
</dbReference>
<keyword evidence="2" id="KW-0472">Membrane</keyword>
<dbReference type="InterPro" id="IPR008969">
    <property type="entry name" value="CarboxyPept-like_regulatory"/>
</dbReference>
<sequence>MKGQHFFRVNFWKRSIGFLCPFLALVPLHTAVAIEIPERNTIHASFFVNITGKVLDQEGNAVAGATVSIKGTTAGTHTDQNGVFRMNLPKGDEILIVSFIGYKTQEFPVNNQKNIEIILQPADALEEVVVVGYGTQKRAHLTGSVETVDVKEIEDLPATNIGAALSGRLVGVDISGGTSRPGGKSTIRTREPVLVGKDAGTGAPLYVIDGVIQVDAQNNPESTQFDNLDPSEVESISILKDGATAVYGVRGANGVVLVTTKRGQGGKPRISYNGSYAINDRTYRTKMMDAYEFGRYFNIMNGKYGANVDPTEERYRDRVFSEDELEHFRGVDYNWLDDAWKASYNTRHALNLSGGTDRATYFAGVTYSKQNGNLGTLDYNKWNFRAGTDVKVSSNFKVGLQLSGNEDQLDKTFNKVSGEGAEDDYKNLLLAAPYVPAYINGLPVKLPGRTNDLSAYHFYEIERLGNLAETDSRFFTINVSAEYEAPFLEGLKARMTYARNMRNSSGSQIGTKYQLYEFERQGTHGHIYDGANNPSALTVSNGNRLYFSNTRGTNTQVNFFLTYEKQIGKHNISGLFSVERGEANGNQEDVWKADPLETTNGQFGSAFGAVDGRTFAYESGTLGYIGRVNYRYGEKYLGEFLFRTDASNKFAPENYWGKFYSASAGWVLSEEDFFKVKGVDYLKLRYSVGLMGNDQFPLWSWRQRYTYQVGKGPVFGGDNQANTGMKMERSPNRDATWSDEFKNNLGIDARFLNNRLSTTLDMYYNRAYNILLERIGNVPVSVGGSVAPENYAKVNTYGYEISVGWDDNIGRDFRYGIKTRFSWSDLRIKHIDYPEIDQMYPWKKRNGASQDVGQWGYDYIGMFKTQEEIESYVSEYNIKQVFGRPVDELRPGMLYYRDVRGPLQADGTFAEPDGIIDDNDQIQLSKRQNNLYNIGLTLKAAYKSFAVETVISGSFGGWAEIGGSERKKLNNDITRVYNNLPVIWNDIYDPELNPTGTMPNPEWQEMYDVSSMFWKVNAFRLRMNSLNFSYTLPKDLIAKMKVSNARFYFSAMNPMGLYHAYSYKDTYGTSWDSYPNLKTFSFGLNLTL</sequence>
<evidence type="ECO:0000256" key="2">
    <source>
        <dbReference type="PROSITE-ProRule" id="PRU01360"/>
    </source>
</evidence>
<evidence type="ECO:0000256" key="1">
    <source>
        <dbReference type="ARBA" id="ARBA00022729"/>
    </source>
</evidence>
<keyword evidence="2" id="KW-0998">Cell outer membrane</keyword>
<dbReference type="GO" id="GO:0044718">
    <property type="term" value="P:siderophore transmembrane transport"/>
    <property type="evidence" value="ECO:0007669"/>
    <property type="project" value="TreeGrafter"/>
</dbReference>
<dbReference type="PROSITE" id="PS52016">
    <property type="entry name" value="TONB_DEPENDENT_REC_3"/>
    <property type="match status" value="1"/>
</dbReference>
<dbReference type="AlphaFoldDB" id="A0A4Q6XT06"/>
<keyword evidence="2" id="KW-0812">Transmembrane</keyword>
<dbReference type="Pfam" id="PF13715">
    <property type="entry name" value="CarbopepD_reg_2"/>
    <property type="match status" value="1"/>
</dbReference>
<dbReference type="EMBL" id="SGIT01000002">
    <property type="protein sequence ID" value="RZF59899.1"/>
    <property type="molecule type" value="Genomic_DNA"/>
</dbReference>
<name>A0A4Q6XT06_9SPHI</name>
<feature type="domain" description="TonB-dependent receptor plug" evidence="3">
    <location>
        <begin position="141"/>
        <end position="255"/>
    </location>
</feature>
<evidence type="ECO:0000313" key="4">
    <source>
        <dbReference type="EMBL" id="RZF59899.1"/>
    </source>
</evidence>
<organism evidence="4 5">
    <name type="scientific">Sphingobacterium corticibacterium</name>
    <dbReference type="NCBI Taxonomy" id="2484746"/>
    <lineage>
        <taxon>Bacteria</taxon>
        <taxon>Pseudomonadati</taxon>
        <taxon>Bacteroidota</taxon>
        <taxon>Sphingobacteriia</taxon>
        <taxon>Sphingobacteriales</taxon>
        <taxon>Sphingobacteriaceae</taxon>
        <taxon>Sphingobacterium</taxon>
    </lineage>
</organism>
<dbReference type="SUPFAM" id="SSF49464">
    <property type="entry name" value="Carboxypeptidase regulatory domain-like"/>
    <property type="match status" value="1"/>
</dbReference>
<comment type="caution">
    <text evidence="4">The sequence shown here is derived from an EMBL/GenBank/DDBJ whole genome shotgun (WGS) entry which is preliminary data.</text>
</comment>
<dbReference type="NCBIfam" id="TIGR04057">
    <property type="entry name" value="SusC_RagA_signa"/>
    <property type="match status" value="1"/>
</dbReference>
<dbReference type="GO" id="GO:0015344">
    <property type="term" value="F:siderophore uptake transmembrane transporter activity"/>
    <property type="evidence" value="ECO:0007669"/>
    <property type="project" value="TreeGrafter"/>
</dbReference>
<keyword evidence="4" id="KW-0675">Receptor</keyword>
<proteinExistence type="inferred from homology"/>
<keyword evidence="2" id="KW-0813">Transport</keyword>
<dbReference type="SUPFAM" id="SSF56935">
    <property type="entry name" value="Porins"/>
    <property type="match status" value="1"/>
</dbReference>
<dbReference type="PANTHER" id="PTHR30069:SF29">
    <property type="entry name" value="HEMOGLOBIN AND HEMOGLOBIN-HAPTOGLOBIN-BINDING PROTEIN 1-RELATED"/>
    <property type="match status" value="1"/>
</dbReference>
<keyword evidence="2" id="KW-1134">Transmembrane beta strand</keyword>